<evidence type="ECO:0000256" key="3">
    <source>
        <dbReference type="ARBA" id="ARBA00022448"/>
    </source>
</evidence>
<dbReference type="PROSITE" id="PS00211">
    <property type="entry name" value="ABC_TRANSPORTER_1"/>
    <property type="match status" value="1"/>
</dbReference>
<dbReference type="RefSeq" id="WP_143946153.1">
    <property type="nucleotide sequence ID" value="NZ_BAABMB010000001.1"/>
</dbReference>
<evidence type="ECO:0000256" key="6">
    <source>
        <dbReference type="ARBA" id="ARBA00022840"/>
    </source>
</evidence>
<accession>A0A556B253</accession>
<name>A0A556B253_9BURK</name>
<feature type="domain" description="ABC transporter" evidence="8">
    <location>
        <begin position="9"/>
        <end position="260"/>
    </location>
</feature>
<dbReference type="PANTHER" id="PTHR43297:SF2">
    <property type="entry name" value="DIPEPTIDE TRANSPORT ATP-BINDING PROTEIN DPPD"/>
    <property type="match status" value="1"/>
</dbReference>
<dbReference type="PROSITE" id="PS50893">
    <property type="entry name" value="ABC_TRANSPORTER_2"/>
    <property type="match status" value="1"/>
</dbReference>
<dbReference type="InterPro" id="IPR003439">
    <property type="entry name" value="ABC_transporter-like_ATP-bd"/>
</dbReference>
<evidence type="ECO:0000313" key="9">
    <source>
        <dbReference type="EMBL" id="TSH99244.1"/>
    </source>
</evidence>
<dbReference type="OrthoDB" id="9802772at2"/>
<dbReference type="Pfam" id="PF08352">
    <property type="entry name" value="oligo_HPY"/>
    <property type="match status" value="1"/>
</dbReference>
<proteinExistence type="inferred from homology"/>
<evidence type="ECO:0000256" key="4">
    <source>
        <dbReference type="ARBA" id="ARBA00022475"/>
    </source>
</evidence>
<dbReference type="PANTHER" id="PTHR43297">
    <property type="entry name" value="OLIGOPEPTIDE TRANSPORT ATP-BINDING PROTEIN APPD"/>
    <property type="match status" value="1"/>
</dbReference>
<evidence type="ECO:0000256" key="5">
    <source>
        <dbReference type="ARBA" id="ARBA00022741"/>
    </source>
</evidence>
<comment type="caution">
    <text evidence="9">The sequence shown here is derived from an EMBL/GenBank/DDBJ whole genome shotgun (WGS) entry which is preliminary data.</text>
</comment>
<dbReference type="Pfam" id="PF00005">
    <property type="entry name" value="ABC_tran"/>
    <property type="match status" value="1"/>
</dbReference>
<dbReference type="InterPro" id="IPR013563">
    <property type="entry name" value="Oligopep_ABC_C"/>
</dbReference>
<evidence type="ECO:0000256" key="7">
    <source>
        <dbReference type="ARBA" id="ARBA00023136"/>
    </source>
</evidence>
<dbReference type="InterPro" id="IPR050388">
    <property type="entry name" value="ABC_Ni/Peptide_Import"/>
</dbReference>
<dbReference type="GO" id="GO:0016887">
    <property type="term" value="F:ATP hydrolysis activity"/>
    <property type="evidence" value="ECO:0007669"/>
    <property type="project" value="InterPro"/>
</dbReference>
<evidence type="ECO:0000313" key="10">
    <source>
        <dbReference type="Proteomes" id="UP000318405"/>
    </source>
</evidence>
<keyword evidence="5" id="KW-0547">Nucleotide-binding</keyword>
<evidence type="ECO:0000256" key="2">
    <source>
        <dbReference type="ARBA" id="ARBA00005417"/>
    </source>
</evidence>
<dbReference type="GO" id="GO:0005524">
    <property type="term" value="F:ATP binding"/>
    <property type="evidence" value="ECO:0007669"/>
    <property type="project" value="UniProtKB-KW"/>
</dbReference>
<dbReference type="GO" id="GO:0005886">
    <property type="term" value="C:plasma membrane"/>
    <property type="evidence" value="ECO:0007669"/>
    <property type="project" value="UniProtKB-SubCell"/>
</dbReference>
<gene>
    <name evidence="9" type="ORF">FOZ76_00495</name>
</gene>
<comment type="subcellular location">
    <subcellularLocation>
        <location evidence="1">Cell inner membrane</location>
        <topology evidence="1">Peripheral membrane protein</topology>
    </subcellularLocation>
</comment>
<dbReference type="Proteomes" id="UP000318405">
    <property type="component" value="Unassembled WGS sequence"/>
</dbReference>
<dbReference type="Gene3D" id="3.40.50.300">
    <property type="entry name" value="P-loop containing nucleotide triphosphate hydrolases"/>
    <property type="match status" value="1"/>
</dbReference>
<dbReference type="SUPFAM" id="SSF52540">
    <property type="entry name" value="P-loop containing nucleoside triphosphate hydrolases"/>
    <property type="match status" value="1"/>
</dbReference>
<evidence type="ECO:0000259" key="8">
    <source>
        <dbReference type="PROSITE" id="PS50893"/>
    </source>
</evidence>
<dbReference type="SMART" id="SM00382">
    <property type="entry name" value="AAA"/>
    <property type="match status" value="1"/>
</dbReference>
<dbReference type="GO" id="GO:0055085">
    <property type="term" value="P:transmembrane transport"/>
    <property type="evidence" value="ECO:0007669"/>
    <property type="project" value="UniProtKB-ARBA"/>
</dbReference>
<dbReference type="NCBIfam" id="TIGR01727">
    <property type="entry name" value="oligo_HPY"/>
    <property type="match status" value="1"/>
</dbReference>
<keyword evidence="10" id="KW-1185">Reference proteome</keyword>
<keyword evidence="6 9" id="KW-0067">ATP-binding</keyword>
<keyword evidence="7" id="KW-0472">Membrane</keyword>
<dbReference type="EMBL" id="VLTJ01000001">
    <property type="protein sequence ID" value="TSH99244.1"/>
    <property type="molecule type" value="Genomic_DNA"/>
</dbReference>
<comment type="similarity">
    <text evidence="2">Belongs to the ABC transporter superfamily.</text>
</comment>
<evidence type="ECO:0000256" key="1">
    <source>
        <dbReference type="ARBA" id="ARBA00004417"/>
    </source>
</evidence>
<dbReference type="InterPro" id="IPR003593">
    <property type="entry name" value="AAA+_ATPase"/>
</dbReference>
<dbReference type="GO" id="GO:0015833">
    <property type="term" value="P:peptide transport"/>
    <property type="evidence" value="ECO:0007669"/>
    <property type="project" value="InterPro"/>
</dbReference>
<sequence length="325" mass="35004">MTSTPHPLLDVRDLVTCFRLPQGELRAVDGVSFTLAPGRTLGIVGESGSGKSVLARSIIGLLSGAALGRLAGEVRFAGEDLRAASERRMRQIRGREIAMIFQDPMTSLNPVMTVGRQIAQVLRQHTDLAEKAARARAVELLAEVGIPDPAQRAEEYAYRMSGGMRQRVVIAIALACNPRLLIADEPTTALDVTVQAQILDLLRRLQDRHDMALILITHNLGVVAEMCDEVGVMYAGRLVERAGTAAVLHAPRMRYTEALLHSAPRLDSTPHARLPVIPGAPPDLMRPIPGCAFAPRCAHASAQCREHAPALSGAAAHVHACWHPA</sequence>
<dbReference type="FunFam" id="3.40.50.300:FF:000016">
    <property type="entry name" value="Oligopeptide ABC transporter ATP-binding component"/>
    <property type="match status" value="1"/>
</dbReference>
<dbReference type="InterPro" id="IPR017871">
    <property type="entry name" value="ABC_transporter-like_CS"/>
</dbReference>
<dbReference type="InterPro" id="IPR027417">
    <property type="entry name" value="P-loop_NTPase"/>
</dbReference>
<keyword evidence="4" id="KW-1003">Cell membrane</keyword>
<keyword evidence="3" id="KW-0813">Transport</keyword>
<organism evidence="9 10">
    <name type="scientific">Verticiella sediminum</name>
    <dbReference type="NCBI Taxonomy" id="1247510"/>
    <lineage>
        <taxon>Bacteria</taxon>
        <taxon>Pseudomonadati</taxon>
        <taxon>Pseudomonadota</taxon>
        <taxon>Betaproteobacteria</taxon>
        <taxon>Burkholderiales</taxon>
        <taxon>Alcaligenaceae</taxon>
        <taxon>Verticiella</taxon>
    </lineage>
</organism>
<reference evidence="9 10" key="1">
    <citation type="submission" date="2019-07" db="EMBL/GenBank/DDBJ databases">
        <title>Qingshengfaniella alkalisoli gen. nov., sp. nov., isolated from saline soil.</title>
        <authorList>
            <person name="Xu L."/>
            <person name="Huang X.-X."/>
            <person name="Sun J.-Q."/>
        </authorList>
    </citation>
    <scope>NUCLEOTIDE SEQUENCE [LARGE SCALE GENOMIC DNA]</scope>
    <source>
        <strain evidence="9 10">DSM 27279</strain>
    </source>
</reference>
<protein>
    <submittedName>
        <fullName evidence="9">ABC transporter ATP-binding protein</fullName>
    </submittedName>
</protein>
<dbReference type="CDD" id="cd03257">
    <property type="entry name" value="ABC_NikE_OppD_transporters"/>
    <property type="match status" value="1"/>
</dbReference>
<dbReference type="AlphaFoldDB" id="A0A556B253"/>